<sequence>MTRRIPKRASALSVVLLSGLFGLTGPTMAQAQTQTQTQAQAWELDRDASRIALIATAEGRKALTRVEGFDIDLEGELDRPAEAELTLTLRSESITGGNGIVDGMLHGRHWFDVEAYPEIVFRSTEIQAPAEGEWRVEGELELRGDTYPLTVPVRWTRQGERVRVTGRLALDRTDFDMGRGAWRSDGTVKHEVYVDFALELLAPSGS</sequence>
<keyword evidence="1" id="KW-0732">Signal</keyword>
<evidence type="ECO:0000313" key="4">
    <source>
        <dbReference type="Proteomes" id="UP000199594"/>
    </source>
</evidence>
<organism evidence="3 4">
    <name type="scientific">Halomonas saccharevitans</name>
    <dbReference type="NCBI Taxonomy" id="416872"/>
    <lineage>
        <taxon>Bacteria</taxon>
        <taxon>Pseudomonadati</taxon>
        <taxon>Pseudomonadota</taxon>
        <taxon>Gammaproteobacteria</taxon>
        <taxon>Oceanospirillales</taxon>
        <taxon>Halomonadaceae</taxon>
        <taxon>Halomonas</taxon>
    </lineage>
</organism>
<dbReference type="Proteomes" id="UP000199594">
    <property type="component" value="Unassembled WGS sequence"/>
</dbReference>
<dbReference type="InterPro" id="IPR036761">
    <property type="entry name" value="TTHA0802/YceI-like_sf"/>
</dbReference>
<evidence type="ECO:0000259" key="2">
    <source>
        <dbReference type="SMART" id="SM00867"/>
    </source>
</evidence>
<dbReference type="Gene3D" id="2.40.128.110">
    <property type="entry name" value="Lipid/polyisoprenoid-binding, YceI-like"/>
    <property type="match status" value="1"/>
</dbReference>
<dbReference type="SMART" id="SM00867">
    <property type="entry name" value="YceI"/>
    <property type="match status" value="1"/>
</dbReference>
<dbReference type="AlphaFoldDB" id="A0A1I7CMF1"/>
<dbReference type="Pfam" id="PF04264">
    <property type="entry name" value="YceI"/>
    <property type="match status" value="1"/>
</dbReference>
<accession>A0A1I7CMF1</accession>
<feature type="signal peptide" evidence="1">
    <location>
        <begin position="1"/>
        <end position="31"/>
    </location>
</feature>
<dbReference type="PANTHER" id="PTHR34406">
    <property type="entry name" value="PROTEIN YCEI"/>
    <property type="match status" value="1"/>
</dbReference>
<dbReference type="EMBL" id="FPAQ01000051">
    <property type="protein sequence ID" value="SFU00610.1"/>
    <property type="molecule type" value="Genomic_DNA"/>
</dbReference>
<gene>
    <name evidence="3" type="ORF">SAMN04487956_15112</name>
</gene>
<dbReference type="RefSeq" id="WP_175535133.1">
    <property type="nucleotide sequence ID" value="NZ_FPAQ01000051.1"/>
</dbReference>
<evidence type="ECO:0000313" key="3">
    <source>
        <dbReference type="EMBL" id="SFU00610.1"/>
    </source>
</evidence>
<feature type="domain" description="Lipid/polyisoprenoid-binding YceI-like" evidence="2">
    <location>
        <begin position="41"/>
        <end position="201"/>
    </location>
</feature>
<dbReference type="PANTHER" id="PTHR34406:SF1">
    <property type="entry name" value="PROTEIN YCEI"/>
    <property type="match status" value="1"/>
</dbReference>
<feature type="chain" id="PRO_5011785780" evidence="1">
    <location>
        <begin position="32"/>
        <end position="206"/>
    </location>
</feature>
<reference evidence="3 4" key="1">
    <citation type="submission" date="2016-10" db="EMBL/GenBank/DDBJ databases">
        <authorList>
            <person name="de Groot N.N."/>
        </authorList>
    </citation>
    <scope>NUCLEOTIDE SEQUENCE [LARGE SCALE GENOMIC DNA]</scope>
    <source>
        <strain evidence="3 4">CGMCC 1.6493</strain>
    </source>
</reference>
<name>A0A1I7CMF1_9GAMM</name>
<protein>
    <submittedName>
        <fullName evidence="3">Polyisoprenoid-binding protein YceI</fullName>
    </submittedName>
</protein>
<proteinExistence type="predicted"/>
<evidence type="ECO:0000256" key="1">
    <source>
        <dbReference type="SAM" id="SignalP"/>
    </source>
</evidence>
<dbReference type="InterPro" id="IPR007372">
    <property type="entry name" value="Lipid/polyisoprenoid-bd_YceI"/>
</dbReference>
<dbReference type="SUPFAM" id="SSF101874">
    <property type="entry name" value="YceI-like"/>
    <property type="match status" value="1"/>
</dbReference>